<dbReference type="EMBL" id="JBHUCP010000023">
    <property type="protein sequence ID" value="MFD1533098.1"/>
    <property type="molecule type" value="Genomic_DNA"/>
</dbReference>
<evidence type="ECO:0000313" key="5">
    <source>
        <dbReference type="EMBL" id="MFD1533098.1"/>
    </source>
</evidence>
<comment type="caution">
    <text evidence="5">The sequence shown here is derived from an EMBL/GenBank/DDBJ whole genome shotgun (WGS) entry which is preliminary data.</text>
</comment>
<keyword evidence="3" id="KW-0464">Manganese</keyword>
<accession>A0ABW4FSM3</accession>
<dbReference type="GO" id="GO:0016787">
    <property type="term" value="F:hydrolase activity"/>
    <property type="evidence" value="ECO:0007669"/>
    <property type="project" value="UniProtKB-KW"/>
</dbReference>
<evidence type="ECO:0000256" key="1">
    <source>
        <dbReference type="ARBA" id="ARBA00022723"/>
    </source>
</evidence>
<dbReference type="EC" id="3.5.3.-" evidence="5"/>
<evidence type="ECO:0000256" key="4">
    <source>
        <dbReference type="PROSITE-ProRule" id="PRU00742"/>
    </source>
</evidence>
<reference evidence="6" key="1">
    <citation type="journal article" date="2019" name="Int. J. Syst. Evol. Microbiol.">
        <title>The Global Catalogue of Microorganisms (GCM) 10K type strain sequencing project: providing services to taxonomists for standard genome sequencing and annotation.</title>
        <authorList>
            <consortium name="The Broad Institute Genomics Platform"/>
            <consortium name="The Broad Institute Genome Sequencing Center for Infectious Disease"/>
            <person name="Wu L."/>
            <person name="Ma J."/>
        </authorList>
    </citation>
    <scope>NUCLEOTIDE SEQUENCE [LARGE SCALE GENOMIC DNA]</scope>
    <source>
        <strain evidence="6">JCM 12165</strain>
    </source>
</reference>
<proteinExistence type="inferred from homology"/>
<dbReference type="CDD" id="cd09999">
    <property type="entry name" value="Arginase-like_1"/>
    <property type="match status" value="1"/>
</dbReference>
<dbReference type="Gene3D" id="3.40.800.10">
    <property type="entry name" value="Ureohydrolase domain"/>
    <property type="match status" value="1"/>
</dbReference>
<dbReference type="PANTHER" id="PTHR43782">
    <property type="entry name" value="ARGINASE"/>
    <property type="match status" value="1"/>
</dbReference>
<evidence type="ECO:0000313" key="6">
    <source>
        <dbReference type="Proteomes" id="UP001597145"/>
    </source>
</evidence>
<dbReference type="Proteomes" id="UP001597145">
    <property type="component" value="Unassembled WGS sequence"/>
</dbReference>
<evidence type="ECO:0000256" key="3">
    <source>
        <dbReference type="ARBA" id="ARBA00023211"/>
    </source>
</evidence>
<sequence>MTVIAVPYHLDEHLPGLELPLAPDHTVVADLPEGGRWQRMAALYEQVATLVAEEVGAGRVPVVLSGDCTTSLGVVAGLQQAGRAPALVWFDAHGDVQTPETSTSGYLGGFPVRQLVGGSDRTVAEHIGLRPVPERDVVLVDARDLDPAEAEYLAGAAIRRVPVAGLPGVLPSGPVYLHLDVDVVDPEELPGLLFPSPDGPGLADVTAAVHAVLHSCDVVAIGLACTWHPGTGGNRVIASLAEELVAG</sequence>
<keyword evidence="6" id="KW-1185">Reference proteome</keyword>
<dbReference type="PRINTS" id="PR00116">
    <property type="entry name" value="ARGINASE"/>
</dbReference>
<organism evidence="5 6">
    <name type="scientific">Pseudonocardia aurantiaca</name>
    <dbReference type="NCBI Taxonomy" id="75290"/>
    <lineage>
        <taxon>Bacteria</taxon>
        <taxon>Bacillati</taxon>
        <taxon>Actinomycetota</taxon>
        <taxon>Actinomycetes</taxon>
        <taxon>Pseudonocardiales</taxon>
        <taxon>Pseudonocardiaceae</taxon>
        <taxon>Pseudonocardia</taxon>
    </lineage>
</organism>
<name>A0ABW4FSM3_9PSEU</name>
<dbReference type="InterPro" id="IPR023696">
    <property type="entry name" value="Ureohydrolase_dom_sf"/>
</dbReference>
<dbReference type="RefSeq" id="WP_343983361.1">
    <property type="nucleotide sequence ID" value="NZ_BAAAJG010000016.1"/>
</dbReference>
<keyword evidence="1" id="KW-0479">Metal-binding</keyword>
<gene>
    <name evidence="5" type="ORF">ACFSCY_27100</name>
</gene>
<comment type="similarity">
    <text evidence="4">Belongs to the arginase family.</text>
</comment>
<dbReference type="InterPro" id="IPR006035">
    <property type="entry name" value="Ureohydrolase"/>
</dbReference>
<keyword evidence="2 5" id="KW-0378">Hydrolase</keyword>
<evidence type="ECO:0000256" key="2">
    <source>
        <dbReference type="ARBA" id="ARBA00022801"/>
    </source>
</evidence>
<protein>
    <submittedName>
        <fullName evidence="5">Arginase family protein</fullName>
        <ecNumber evidence="5">3.5.3.-</ecNumber>
    </submittedName>
</protein>
<dbReference type="Pfam" id="PF00491">
    <property type="entry name" value="Arginase"/>
    <property type="match status" value="1"/>
</dbReference>
<dbReference type="PROSITE" id="PS51409">
    <property type="entry name" value="ARGINASE_2"/>
    <property type="match status" value="1"/>
</dbReference>
<dbReference type="PANTHER" id="PTHR43782:SF3">
    <property type="entry name" value="ARGINASE"/>
    <property type="match status" value="1"/>
</dbReference>
<dbReference type="SUPFAM" id="SSF52768">
    <property type="entry name" value="Arginase/deacetylase"/>
    <property type="match status" value="1"/>
</dbReference>